<protein>
    <submittedName>
        <fullName evidence="2">Uncharacterized protein</fullName>
    </submittedName>
</protein>
<dbReference type="AlphaFoldDB" id="A0A2Z7AAL9"/>
<evidence type="ECO:0000256" key="1">
    <source>
        <dbReference type="SAM" id="Coils"/>
    </source>
</evidence>
<accession>A0A2Z7AAL9</accession>
<feature type="coiled-coil region" evidence="1">
    <location>
        <begin position="183"/>
        <end position="210"/>
    </location>
</feature>
<dbReference type="Proteomes" id="UP000250235">
    <property type="component" value="Unassembled WGS sequence"/>
</dbReference>
<reference evidence="2 3" key="1">
    <citation type="journal article" date="2015" name="Proc. Natl. Acad. Sci. U.S.A.">
        <title>The resurrection genome of Boea hygrometrica: A blueprint for survival of dehydration.</title>
        <authorList>
            <person name="Xiao L."/>
            <person name="Yang G."/>
            <person name="Zhang L."/>
            <person name="Yang X."/>
            <person name="Zhao S."/>
            <person name="Ji Z."/>
            <person name="Zhou Q."/>
            <person name="Hu M."/>
            <person name="Wang Y."/>
            <person name="Chen M."/>
            <person name="Xu Y."/>
            <person name="Jin H."/>
            <person name="Xiao X."/>
            <person name="Hu G."/>
            <person name="Bao F."/>
            <person name="Hu Y."/>
            <person name="Wan P."/>
            <person name="Li L."/>
            <person name="Deng X."/>
            <person name="Kuang T."/>
            <person name="Xiang C."/>
            <person name="Zhu J.K."/>
            <person name="Oliver M.J."/>
            <person name="He Y."/>
        </authorList>
    </citation>
    <scope>NUCLEOTIDE SEQUENCE [LARGE SCALE GENOMIC DNA]</scope>
    <source>
        <strain evidence="3">cv. XS01</strain>
    </source>
</reference>
<sequence>MLNTLSSVSVRESRIQYLCDPQWFRDTASRGPTTIAAPESQFQTCPTDHAAAGDQRSSPPVGIKSSVVGPILRGTRSQIRPNNNYWDRVSGGVHELCHSSRRLSHSRNTNPVSDLSPRDLDCGNCSSKVKVIQVSQLVVEMAQLVVSREMPPRRRGRATRQIPAEYEGHNEEIQRSAPVHRRARQVDDEVDVLEARVDEMELIMARFQRMNPQNFDGDESSSDAESCCSILPDWSFRWVISKSFFPCSAAEGGGSSAYAVPTAWSFAIWTVFPAPVLRTSACPGEYHD</sequence>
<organism evidence="2 3">
    <name type="scientific">Dorcoceras hygrometricum</name>
    <dbReference type="NCBI Taxonomy" id="472368"/>
    <lineage>
        <taxon>Eukaryota</taxon>
        <taxon>Viridiplantae</taxon>
        <taxon>Streptophyta</taxon>
        <taxon>Embryophyta</taxon>
        <taxon>Tracheophyta</taxon>
        <taxon>Spermatophyta</taxon>
        <taxon>Magnoliopsida</taxon>
        <taxon>eudicotyledons</taxon>
        <taxon>Gunneridae</taxon>
        <taxon>Pentapetalae</taxon>
        <taxon>asterids</taxon>
        <taxon>lamiids</taxon>
        <taxon>Lamiales</taxon>
        <taxon>Gesneriaceae</taxon>
        <taxon>Didymocarpoideae</taxon>
        <taxon>Trichosporeae</taxon>
        <taxon>Loxocarpinae</taxon>
        <taxon>Dorcoceras</taxon>
    </lineage>
</organism>
<gene>
    <name evidence="2" type="ORF">F511_37429</name>
</gene>
<evidence type="ECO:0000313" key="3">
    <source>
        <dbReference type="Proteomes" id="UP000250235"/>
    </source>
</evidence>
<keyword evidence="1" id="KW-0175">Coiled coil</keyword>
<keyword evidence="3" id="KW-1185">Reference proteome</keyword>
<dbReference type="EMBL" id="KV017238">
    <property type="protein sequence ID" value="KZV18713.1"/>
    <property type="molecule type" value="Genomic_DNA"/>
</dbReference>
<evidence type="ECO:0000313" key="2">
    <source>
        <dbReference type="EMBL" id="KZV18713.1"/>
    </source>
</evidence>
<proteinExistence type="predicted"/>
<name>A0A2Z7AAL9_9LAMI</name>